<keyword evidence="3" id="KW-1185">Reference proteome</keyword>
<organism evidence="2 3">
    <name type="scientific">Gossypium stocksii</name>
    <dbReference type="NCBI Taxonomy" id="47602"/>
    <lineage>
        <taxon>Eukaryota</taxon>
        <taxon>Viridiplantae</taxon>
        <taxon>Streptophyta</taxon>
        <taxon>Embryophyta</taxon>
        <taxon>Tracheophyta</taxon>
        <taxon>Spermatophyta</taxon>
        <taxon>Magnoliopsida</taxon>
        <taxon>eudicotyledons</taxon>
        <taxon>Gunneridae</taxon>
        <taxon>Pentapetalae</taxon>
        <taxon>rosids</taxon>
        <taxon>malvids</taxon>
        <taxon>Malvales</taxon>
        <taxon>Malvaceae</taxon>
        <taxon>Malvoideae</taxon>
        <taxon>Gossypium</taxon>
    </lineage>
</organism>
<dbReference type="AlphaFoldDB" id="A0A9D3UEL2"/>
<feature type="region of interest" description="Disordered" evidence="1">
    <location>
        <begin position="17"/>
        <end position="40"/>
    </location>
</feature>
<evidence type="ECO:0000256" key="1">
    <source>
        <dbReference type="SAM" id="MobiDB-lite"/>
    </source>
</evidence>
<name>A0A9D3UEL2_9ROSI</name>
<proteinExistence type="predicted"/>
<dbReference type="EMBL" id="JAIQCV010000012">
    <property type="protein sequence ID" value="KAH1039231.1"/>
    <property type="molecule type" value="Genomic_DNA"/>
</dbReference>
<comment type="caution">
    <text evidence="2">The sequence shown here is derived from an EMBL/GenBank/DDBJ whole genome shotgun (WGS) entry which is preliminary data.</text>
</comment>
<reference evidence="2 3" key="1">
    <citation type="journal article" date="2021" name="Plant Biotechnol. J.">
        <title>Multi-omics assisted identification of the key and species-specific regulatory components of drought-tolerant mechanisms in Gossypium stocksii.</title>
        <authorList>
            <person name="Yu D."/>
            <person name="Ke L."/>
            <person name="Zhang D."/>
            <person name="Wu Y."/>
            <person name="Sun Y."/>
            <person name="Mei J."/>
            <person name="Sun J."/>
            <person name="Sun Y."/>
        </authorList>
    </citation>
    <scope>NUCLEOTIDE SEQUENCE [LARGE SCALE GENOMIC DNA]</scope>
    <source>
        <strain evidence="3">cv. E1</strain>
        <tissue evidence="2">Leaf</tissue>
    </source>
</reference>
<protein>
    <submittedName>
        <fullName evidence="2">Uncharacterized protein</fullName>
    </submittedName>
</protein>
<dbReference type="Proteomes" id="UP000828251">
    <property type="component" value="Unassembled WGS sequence"/>
</dbReference>
<feature type="compositionally biased region" description="Basic and acidic residues" evidence="1">
    <location>
        <begin position="26"/>
        <end position="40"/>
    </location>
</feature>
<evidence type="ECO:0000313" key="3">
    <source>
        <dbReference type="Proteomes" id="UP000828251"/>
    </source>
</evidence>
<accession>A0A9D3UEL2</accession>
<gene>
    <name evidence="2" type="ORF">J1N35_040974</name>
</gene>
<evidence type="ECO:0000313" key="2">
    <source>
        <dbReference type="EMBL" id="KAH1039231.1"/>
    </source>
</evidence>
<sequence>MPTFPIFPKELLFEHKNGDEDGEEATVEKKNMEKEGEEEKTKFVHIEYDKDEADMTQTSTPATTATTPKFVAPMTEQERVIHQVIDDFTK</sequence>